<dbReference type="RefSeq" id="WP_310413338.1">
    <property type="nucleotide sequence ID" value="NZ_JAVDYC010000001.1"/>
</dbReference>
<evidence type="ECO:0000313" key="3">
    <source>
        <dbReference type="Proteomes" id="UP001183629"/>
    </source>
</evidence>
<dbReference type="AlphaFoldDB" id="A0AAE3ZPN7"/>
<keyword evidence="1" id="KW-0812">Transmembrane</keyword>
<keyword evidence="3" id="KW-1185">Reference proteome</keyword>
<reference evidence="2 3" key="1">
    <citation type="submission" date="2023-07" db="EMBL/GenBank/DDBJ databases">
        <title>Sequencing the genomes of 1000 actinobacteria strains.</title>
        <authorList>
            <person name="Klenk H.-P."/>
        </authorList>
    </citation>
    <scope>NUCLEOTIDE SEQUENCE [LARGE SCALE GENOMIC DNA]</scope>
    <source>
        <strain evidence="2 3">DSM 44711</strain>
    </source>
</reference>
<dbReference type="Proteomes" id="UP001183629">
    <property type="component" value="Unassembled WGS sequence"/>
</dbReference>
<organism evidence="2 3">
    <name type="scientific">Catenuloplanes niger</name>
    <dbReference type="NCBI Taxonomy" id="587534"/>
    <lineage>
        <taxon>Bacteria</taxon>
        <taxon>Bacillati</taxon>
        <taxon>Actinomycetota</taxon>
        <taxon>Actinomycetes</taxon>
        <taxon>Micromonosporales</taxon>
        <taxon>Micromonosporaceae</taxon>
        <taxon>Catenuloplanes</taxon>
    </lineage>
</organism>
<protein>
    <submittedName>
        <fullName evidence="2">Uncharacterized protein</fullName>
    </submittedName>
</protein>
<dbReference type="EMBL" id="JAVDYC010000001">
    <property type="protein sequence ID" value="MDR7322644.1"/>
    <property type="molecule type" value="Genomic_DNA"/>
</dbReference>
<proteinExistence type="predicted"/>
<evidence type="ECO:0000313" key="2">
    <source>
        <dbReference type="EMBL" id="MDR7322644.1"/>
    </source>
</evidence>
<feature type="transmembrane region" description="Helical" evidence="1">
    <location>
        <begin position="6"/>
        <end position="24"/>
    </location>
</feature>
<sequence length="167" mass="18297">MEQSSPGTTITLLIVGGLFTWYYVARQRKQREDEAELQALGPVRERVGTALALVARPWRISALENGQRDTWPLTADTIVTVEMEGEITTVRGRNLAAKAVGGAAVPVLGLFIFGNAKNRSVDNRELYITITSEDDARVLKVPPTLSQEARQFAAMVNVTAKQLAEKS</sequence>
<keyword evidence="1" id="KW-1133">Transmembrane helix</keyword>
<comment type="caution">
    <text evidence="2">The sequence shown here is derived from an EMBL/GenBank/DDBJ whole genome shotgun (WGS) entry which is preliminary data.</text>
</comment>
<name>A0AAE3ZPN7_9ACTN</name>
<keyword evidence="1" id="KW-0472">Membrane</keyword>
<gene>
    <name evidence="2" type="ORF">J2S44_002894</name>
</gene>
<accession>A0AAE3ZPN7</accession>
<evidence type="ECO:0000256" key="1">
    <source>
        <dbReference type="SAM" id="Phobius"/>
    </source>
</evidence>